<keyword evidence="4 5" id="KW-0694">RNA-binding</keyword>
<organism evidence="7 8">
    <name type="scientific">Pedobacter flavus</name>
    <dbReference type="NCBI Taxonomy" id="3113906"/>
    <lineage>
        <taxon>Bacteria</taxon>
        <taxon>Pseudomonadati</taxon>
        <taxon>Bacteroidota</taxon>
        <taxon>Sphingobacteriia</taxon>
        <taxon>Sphingobacteriales</taxon>
        <taxon>Sphingobacteriaceae</taxon>
        <taxon>Pedobacter</taxon>
    </lineage>
</organism>
<gene>
    <name evidence="7" type="ORF">VRU49_07185</name>
</gene>
<evidence type="ECO:0000259" key="6">
    <source>
        <dbReference type="PROSITE" id="PS51686"/>
    </source>
</evidence>
<evidence type="ECO:0000256" key="1">
    <source>
        <dbReference type="ARBA" id="ARBA00022603"/>
    </source>
</evidence>
<evidence type="ECO:0000256" key="4">
    <source>
        <dbReference type="ARBA" id="ARBA00022884"/>
    </source>
</evidence>
<dbReference type="InterPro" id="IPR029063">
    <property type="entry name" value="SAM-dependent_MTases_sf"/>
</dbReference>
<feature type="domain" description="SAM-dependent MTase RsmB/NOP-type" evidence="6">
    <location>
        <begin position="119"/>
        <end position="387"/>
    </location>
</feature>
<dbReference type="EMBL" id="JAZDQU010000002">
    <property type="protein sequence ID" value="MEE1885201.1"/>
    <property type="molecule type" value="Genomic_DNA"/>
</dbReference>
<dbReference type="RefSeq" id="WP_330146101.1">
    <property type="nucleotide sequence ID" value="NZ_JAZDQU010000002.1"/>
</dbReference>
<dbReference type="PROSITE" id="PS51686">
    <property type="entry name" value="SAM_MT_RSMB_NOP"/>
    <property type="match status" value="1"/>
</dbReference>
<dbReference type="Pfam" id="PF01189">
    <property type="entry name" value="Methyltr_RsmB-F"/>
    <property type="match status" value="1"/>
</dbReference>
<feature type="binding site" evidence="5">
    <location>
        <position position="288"/>
    </location>
    <ligand>
        <name>S-adenosyl-L-methionine</name>
        <dbReference type="ChEBI" id="CHEBI:59789"/>
    </ligand>
</feature>
<keyword evidence="8" id="KW-1185">Reference proteome</keyword>
<evidence type="ECO:0000256" key="3">
    <source>
        <dbReference type="ARBA" id="ARBA00022691"/>
    </source>
</evidence>
<evidence type="ECO:0000256" key="2">
    <source>
        <dbReference type="ARBA" id="ARBA00022679"/>
    </source>
</evidence>
<feature type="binding site" evidence="5">
    <location>
        <position position="268"/>
    </location>
    <ligand>
        <name>S-adenosyl-L-methionine</name>
        <dbReference type="ChEBI" id="CHEBI:59789"/>
    </ligand>
</feature>
<dbReference type="PANTHER" id="PTHR22807:SF53">
    <property type="entry name" value="RIBOSOMAL RNA SMALL SUBUNIT METHYLTRANSFERASE B-RELATED"/>
    <property type="match status" value="1"/>
</dbReference>
<evidence type="ECO:0000313" key="7">
    <source>
        <dbReference type="EMBL" id="MEE1885201.1"/>
    </source>
</evidence>
<name>A0ABU7H1T6_9SPHI</name>
<accession>A0ABU7H1T6</accession>
<reference evidence="7 8" key="1">
    <citation type="submission" date="2024-01" db="EMBL/GenBank/DDBJ databases">
        <title>Pedobacter sp. nov., isolated from oil-contaminated soil.</title>
        <authorList>
            <person name="Le N.T.T."/>
        </authorList>
    </citation>
    <scope>NUCLEOTIDE SEQUENCE [LARGE SCALE GENOMIC DNA]</scope>
    <source>
        <strain evidence="7 8">VNH31</strain>
    </source>
</reference>
<dbReference type="InterPro" id="IPR049560">
    <property type="entry name" value="MeTrfase_RsmB-F_NOP2_cat"/>
</dbReference>
<dbReference type="InterPro" id="IPR023267">
    <property type="entry name" value="RCMT"/>
</dbReference>
<comment type="caution">
    <text evidence="7">The sequence shown here is derived from an EMBL/GenBank/DDBJ whole genome shotgun (WGS) entry which is preliminary data.</text>
</comment>
<dbReference type="Gene3D" id="3.40.50.150">
    <property type="entry name" value="Vaccinia Virus protein VP39"/>
    <property type="match status" value="1"/>
</dbReference>
<sequence length="387" mass="44789">MKVEHQIRTFESILKAYKHDMPLHRFLPNYYKQHKKMGSSDRRWASRYVYSYFRLGTSFQSLDHVEKLGIADFLCNETDSLIVAKVLPELTAQQSLSKIEKVNLIKAKYPDFELSQLFPLSGYLSPGIDQQEFQLSHLTQPDVFIASTEKNSSEIEEIFIDLGIHYRRIGKTTLAFPNSTKLEMLIPKNIAYRIQDLSSQTTADFMDPKPFEYWWDCCAASGGKSLLLHQKEPKIQLLVSDNRESMINNLNSRFAEFGIKKYQAKVLDLLLNNDQILHNYVFDGIVLDIPCTGSGTWGRTPEMLTSFEERKIEQFNQLQKSISGNVVKYLKIGKPLIYITCSVFKKENEDIIQYLVENFPLKLEQMQTIKGYTEKADSMFVARLIKQ</sequence>
<keyword evidence="3 5" id="KW-0949">S-adenosyl-L-methionine</keyword>
<dbReference type="SUPFAM" id="SSF53335">
    <property type="entry name" value="S-adenosyl-L-methionine-dependent methyltransferases"/>
    <property type="match status" value="1"/>
</dbReference>
<dbReference type="PANTHER" id="PTHR22807">
    <property type="entry name" value="NOP2 YEAST -RELATED NOL1/NOP2/FMU SUN DOMAIN-CONTAINING"/>
    <property type="match status" value="1"/>
</dbReference>
<comment type="similarity">
    <text evidence="5">Belongs to the class I-like SAM-binding methyltransferase superfamily. RsmB/NOP family.</text>
</comment>
<proteinExistence type="inferred from homology"/>
<comment type="caution">
    <text evidence="5">Lacks conserved residue(s) required for the propagation of feature annotation.</text>
</comment>
<dbReference type="Proteomes" id="UP001337681">
    <property type="component" value="Unassembled WGS sequence"/>
</dbReference>
<dbReference type="InterPro" id="IPR001678">
    <property type="entry name" value="MeTrfase_RsmB-F_NOP2_dom"/>
</dbReference>
<keyword evidence="1 5" id="KW-0489">Methyltransferase</keyword>
<dbReference type="GO" id="GO:0008168">
    <property type="term" value="F:methyltransferase activity"/>
    <property type="evidence" value="ECO:0007669"/>
    <property type="project" value="UniProtKB-KW"/>
</dbReference>
<keyword evidence="2 5" id="KW-0808">Transferase</keyword>
<dbReference type="GO" id="GO:0032259">
    <property type="term" value="P:methylation"/>
    <property type="evidence" value="ECO:0007669"/>
    <property type="project" value="UniProtKB-KW"/>
</dbReference>
<feature type="active site" description="Nucleophile" evidence="5">
    <location>
        <position position="341"/>
    </location>
</feature>
<evidence type="ECO:0000313" key="8">
    <source>
        <dbReference type="Proteomes" id="UP001337681"/>
    </source>
</evidence>
<feature type="binding site" evidence="5">
    <location>
        <position position="241"/>
    </location>
    <ligand>
        <name>S-adenosyl-L-methionine</name>
        <dbReference type="ChEBI" id="CHEBI:59789"/>
    </ligand>
</feature>
<dbReference type="PRINTS" id="PR02008">
    <property type="entry name" value="RCMTFAMILY"/>
</dbReference>
<evidence type="ECO:0000256" key="5">
    <source>
        <dbReference type="PROSITE-ProRule" id="PRU01023"/>
    </source>
</evidence>
<protein>
    <submittedName>
        <fullName evidence="7">RsmB/NOP family class I SAM-dependent RNA methyltransferase</fullName>
    </submittedName>
</protein>